<evidence type="ECO:0000313" key="1">
    <source>
        <dbReference type="EMBL" id="KAF0318703.1"/>
    </source>
</evidence>
<accession>A0A8H3W071</accession>
<sequence length="234" mass="27186">MSSGPPTSRVFVHLSFKGKRQDDGTRRGCLTIRYVEAEDEFIPGSILGVDSWIAALVPFHVQPERLSDNARAEIERAEPHEISRFLNYYSISFGDQVKANRDQWLKIHKDIIQTLKGFTVRRFNERKRELELSSRHERFSRRRRVWTLEGMPILQIRASPNEWAQLRQKIQSLPDIPVRTPELIKESLEQLTTGMEKVSVLSNSTDRRFTDAICLYRVCGAVPEGTLRVLPRWI</sequence>
<protein>
    <submittedName>
        <fullName evidence="1">Uncharacterized protein</fullName>
    </submittedName>
</protein>
<dbReference type="OrthoDB" id="10560890at2759"/>
<comment type="caution">
    <text evidence="1">The sequence shown here is derived from an EMBL/GenBank/DDBJ whole genome shotgun (WGS) entry which is preliminary data.</text>
</comment>
<evidence type="ECO:0000313" key="2">
    <source>
        <dbReference type="Proteomes" id="UP000434172"/>
    </source>
</evidence>
<dbReference type="AlphaFoldDB" id="A0A8H3W071"/>
<name>A0A8H3W071_9PEZI</name>
<gene>
    <name evidence="1" type="ORF">GQ607_014119</name>
</gene>
<reference evidence="1 2" key="1">
    <citation type="submission" date="2019-12" db="EMBL/GenBank/DDBJ databases">
        <title>A genome sequence resource for the geographically widespread anthracnose pathogen Colletotrichum asianum.</title>
        <authorList>
            <person name="Meng Y."/>
        </authorList>
    </citation>
    <scope>NUCLEOTIDE SEQUENCE [LARGE SCALE GENOMIC DNA]</scope>
    <source>
        <strain evidence="1 2">ICMP 18580</strain>
    </source>
</reference>
<organism evidence="1 2">
    <name type="scientific">Colletotrichum asianum</name>
    <dbReference type="NCBI Taxonomy" id="702518"/>
    <lineage>
        <taxon>Eukaryota</taxon>
        <taxon>Fungi</taxon>
        <taxon>Dikarya</taxon>
        <taxon>Ascomycota</taxon>
        <taxon>Pezizomycotina</taxon>
        <taxon>Sordariomycetes</taxon>
        <taxon>Hypocreomycetidae</taxon>
        <taxon>Glomerellales</taxon>
        <taxon>Glomerellaceae</taxon>
        <taxon>Colletotrichum</taxon>
        <taxon>Colletotrichum gloeosporioides species complex</taxon>
    </lineage>
</organism>
<keyword evidence="2" id="KW-1185">Reference proteome</keyword>
<dbReference type="EMBL" id="WOWK01000106">
    <property type="protein sequence ID" value="KAF0318703.1"/>
    <property type="molecule type" value="Genomic_DNA"/>
</dbReference>
<proteinExistence type="predicted"/>
<dbReference type="Proteomes" id="UP000434172">
    <property type="component" value="Unassembled WGS sequence"/>
</dbReference>